<protein>
    <submittedName>
        <fullName evidence="2">HEAT repeat-containing protein</fullName>
    </submittedName>
</protein>
<proteinExistence type="predicted"/>
<dbReference type="SUPFAM" id="SSF48371">
    <property type="entry name" value="ARM repeat"/>
    <property type="match status" value="2"/>
</dbReference>
<dbReference type="InterPro" id="IPR016024">
    <property type="entry name" value="ARM-type_fold"/>
</dbReference>
<keyword evidence="3" id="KW-1185">Reference proteome</keyword>
<sequence length="478" mass="54304">MADTFLWVAIGAGLLFAFWKLERKNVGGFIDFVKNPKPWADAFNRQQKRAEELIRDCENWDDEKVAGLVRWYLLEVESSDNVGAERQVLHHLGERTHAPALEILKDRDRYAQLVTPTGEGLFSPQAPFNRACLLLRSMDGEAVDVIAPFLSDESDDIRKDAATLMGTFGTKEIIPHIRKALNDNDEYVRSYALTGLKDALARGRLAEDCSSELFDDVRSLIENDCKTDRAAEVLLQMDQAKAAEFFLSPAIFSTAFSGLADVMKTAADERLPVPRERLLVLIQELEVSDLEYPRNRALGQALRLLGQNRQPGDRERLEAGKYHKEKYVRQGAAAGLLELENLVDFRDRLMETEKEHGRDALSTNQKYYHSMFFCDAEICNGGYAQYFVNAFSDHWRDALAGYEVMGFEKKLKSFREAIACFGPDGPSEDRDRRQKQLSKLICKNENVFAPFEKTYYDKTESFEVLAAQFVVSLPESFA</sequence>
<evidence type="ECO:0000259" key="1">
    <source>
        <dbReference type="Pfam" id="PF14300"/>
    </source>
</evidence>
<dbReference type="STRING" id="1576369.SAMN05421753_10175"/>
<dbReference type="InterPro" id="IPR011989">
    <property type="entry name" value="ARM-like"/>
</dbReference>
<evidence type="ECO:0000313" key="2">
    <source>
        <dbReference type="EMBL" id="SFH53958.1"/>
    </source>
</evidence>
<dbReference type="Gene3D" id="1.25.10.10">
    <property type="entry name" value="Leucine-rich Repeat Variant"/>
    <property type="match status" value="1"/>
</dbReference>
<accession>A0A1I3AV32</accession>
<dbReference type="Gene3D" id="1.20.1420.60">
    <property type="match status" value="1"/>
</dbReference>
<organism evidence="2 3">
    <name type="scientific">Planctomicrobium piriforme</name>
    <dbReference type="NCBI Taxonomy" id="1576369"/>
    <lineage>
        <taxon>Bacteria</taxon>
        <taxon>Pseudomonadati</taxon>
        <taxon>Planctomycetota</taxon>
        <taxon>Planctomycetia</taxon>
        <taxon>Planctomycetales</taxon>
        <taxon>Planctomycetaceae</taxon>
        <taxon>Planctomicrobium</taxon>
    </lineage>
</organism>
<evidence type="ECO:0000313" key="3">
    <source>
        <dbReference type="Proteomes" id="UP000199518"/>
    </source>
</evidence>
<dbReference type="Pfam" id="PF13646">
    <property type="entry name" value="HEAT_2"/>
    <property type="match status" value="1"/>
</dbReference>
<feature type="domain" description="DNA mimic protein DMP19 C-terminal" evidence="1">
    <location>
        <begin position="359"/>
        <end position="470"/>
    </location>
</feature>
<reference evidence="3" key="1">
    <citation type="submission" date="2016-10" db="EMBL/GenBank/DDBJ databases">
        <authorList>
            <person name="Varghese N."/>
            <person name="Submissions S."/>
        </authorList>
    </citation>
    <scope>NUCLEOTIDE SEQUENCE [LARGE SCALE GENOMIC DNA]</scope>
    <source>
        <strain evidence="3">DSM 26348</strain>
    </source>
</reference>
<dbReference type="Pfam" id="PF14300">
    <property type="entry name" value="DMP19"/>
    <property type="match status" value="1"/>
</dbReference>
<dbReference type="AlphaFoldDB" id="A0A1I3AV32"/>
<dbReference type="EMBL" id="FOQD01000001">
    <property type="protein sequence ID" value="SFH53958.1"/>
    <property type="molecule type" value="Genomic_DNA"/>
</dbReference>
<gene>
    <name evidence="2" type="ORF">SAMN05421753_10175</name>
</gene>
<dbReference type="Proteomes" id="UP000199518">
    <property type="component" value="Unassembled WGS sequence"/>
</dbReference>
<name>A0A1I3AV32_9PLAN</name>
<dbReference type="RefSeq" id="WP_175516933.1">
    <property type="nucleotide sequence ID" value="NZ_FOQD01000001.1"/>
</dbReference>
<dbReference type="InterPro" id="IPR025402">
    <property type="entry name" value="DMP19_C"/>
</dbReference>